<evidence type="ECO:0000313" key="3">
    <source>
        <dbReference type="Proteomes" id="UP001596298"/>
    </source>
</evidence>
<dbReference type="Proteomes" id="UP001596298">
    <property type="component" value="Unassembled WGS sequence"/>
</dbReference>
<sequence length="163" mass="16779">MAGTGDRQQVEEMTMDIQVGTVWRAAVITAVGGTVAAVSGALMAGAENDVGRGYVMRVVVFSVVVLAAVVILAGRSVRLGQRHTFAGSVMVGSAIGFVINPAAWGGHAYIAQAMFGSGVLAAVVDVLLLLVLAGVLTVTLGARLVRPEHSRSIRENSYVGTQS</sequence>
<comment type="caution">
    <text evidence="2">The sequence shown here is derived from an EMBL/GenBank/DDBJ whole genome shotgun (WGS) entry which is preliminary data.</text>
</comment>
<protein>
    <submittedName>
        <fullName evidence="2">Uncharacterized protein</fullName>
    </submittedName>
</protein>
<evidence type="ECO:0000256" key="1">
    <source>
        <dbReference type="SAM" id="Phobius"/>
    </source>
</evidence>
<proteinExistence type="predicted"/>
<keyword evidence="3" id="KW-1185">Reference proteome</keyword>
<feature type="transmembrane region" description="Helical" evidence="1">
    <location>
        <begin position="21"/>
        <end position="42"/>
    </location>
</feature>
<feature type="transmembrane region" description="Helical" evidence="1">
    <location>
        <begin position="54"/>
        <end position="73"/>
    </location>
</feature>
<feature type="transmembrane region" description="Helical" evidence="1">
    <location>
        <begin position="109"/>
        <end position="142"/>
    </location>
</feature>
<keyword evidence="1" id="KW-0472">Membrane</keyword>
<feature type="transmembrane region" description="Helical" evidence="1">
    <location>
        <begin position="85"/>
        <end position="103"/>
    </location>
</feature>
<evidence type="ECO:0000313" key="2">
    <source>
        <dbReference type="EMBL" id="MFC6708027.1"/>
    </source>
</evidence>
<keyword evidence="1" id="KW-0812">Transmembrane</keyword>
<dbReference type="EMBL" id="JBHSWH010000001">
    <property type="protein sequence ID" value="MFC6708027.1"/>
    <property type="molecule type" value="Genomic_DNA"/>
</dbReference>
<organism evidence="2 3">
    <name type="scientific">Flexivirga alba</name>
    <dbReference type="NCBI Taxonomy" id="702742"/>
    <lineage>
        <taxon>Bacteria</taxon>
        <taxon>Bacillati</taxon>
        <taxon>Actinomycetota</taxon>
        <taxon>Actinomycetes</taxon>
        <taxon>Micrococcales</taxon>
        <taxon>Dermacoccaceae</taxon>
        <taxon>Flexivirga</taxon>
    </lineage>
</organism>
<reference evidence="3" key="1">
    <citation type="journal article" date="2019" name="Int. J. Syst. Evol. Microbiol.">
        <title>The Global Catalogue of Microorganisms (GCM) 10K type strain sequencing project: providing services to taxonomists for standard genome sequencing and annotation.</title>
        <authorList>
            <consortium name="The Broad Institute Genomics Platform"/>
            <consortium name="The Broad Institute Genome Sequencing Center for Infectious Disease"/>
            <person name="Wu L."/>
            <person name="Ma J."/>
        </authorList>
    </citation>
    <scope>NUCLEOTIDE SEQUENCE [LARGE SCALE GENOMIC DNA]</scope>
    <source>
        <strain evidence="3">CCUG 58127</strain>
    </source>
</reference>
<name>A0ABW2AMH6_9MICO</name>
<accession>A0ABW2AMH6</accession>
<gene>
    <name evidence="2" type="ORF">ACFQDH_23015</name>
</gene>
<keyword evidence="1" id="KW-1133">Transmembrane helix</keyword>
<dbReference type="RefSeq" id="WP_382404691.1">
    <property type="nucleotide sequence ID" value="NZ_JBHSWH010000001.1"/>
</dbReference>